<dbReference type="InterPro" id="IPR000313">
    <property type="entry name" value="PWWP_dom"/>
</dbReference>
<evidence type="ECO:0000313" key="3">
    <source>
        <dbReference type="EMBL" id="KAF8380774.1"/>
    </source>
</evidence>
<dbReference type="PANTHER" id="PTHR33697">
    <property type="entry name" value="T17B22.17 PROTEIN-RELATED"/>
    <property type="match status" value="1"/>
</dbReference>
<dbReference type="OrthoDB" id="1908535at2759"/>
<evidence type="ECO:0000259" key="2">
    <source>
        <dbReference type="PROSITE" id="PS50812"/>
    </source>
</evidence>
<protein>
    <recommendedName>
        <fullName evidence="2">PWWP domain-containing protein</fullName>
    </recommendedName>
</protein>
<reference evidence="3 4" key="1">
    <citation type="submission" date="2020-04" db="EMBL/GenBank/DDBJ databases">
        <title>Plant Genome Project.</title>
        <authorList>
            <person name="Zhang R.-G."/>
        </authorList>
    </citation>
    <scope>NUCLEOTIDE SEQUENCE [LARGE SCALE GENOMIC DNA]</scope>
    <source>
        <strain evidence="3">YNK0</strain>
        <tissue evidence="3">Leaf</tissue>
    </source>
</reference>
<feature type="region of interest" description="Disordered" evidence="1">
    <location>
        <begin position="370"/>
        <end position="402"/>
    </location>
</feature>
<evidence type="ECO:0000313" key="4">
    <source>
        <dbReference type="Proteomes" id="UP000655225"/>
    </source>
</evidence>
<organism evidence="3 4">
    <name type="scientific">Tetracentron sinense</name>
    <name type="common">Spur-leaf</name>
    <dbReference type="NCBI Taxonomy" id="13715"/>
    <lineage>
        <taxon>Eukaryota</taxon>
        <taxon>Viridiplantae</taxon>
        <taxon>Streptophyta</taxon>
        <taxon>Embryophyta</taxon>
        <taxon>Tracheophyta</taxon>
        <taxon>Spermatophyta</taxon>
        <taxon>Magnoliopsida</taxon>
        <taxon>Trochodendrales</taxon>
        <taxon>Trochodendraceae</taxon>
        <taxon>Tetracentron</taxon>
    </lineage>
</organism>
<dbReference type="OMA" id="CQVNESE"/>
<dbReference type="PROSITE" id="PS50812">
    <property type="entry name" value="PWWP"/>
    <property type="match status" value="1"/>
</dbReference>
<dbReference type="PANTHER" id="PTHR33697:SF2">
    <property type="entry name" value="T17B22.17 PROTEIN"/>
    <property type="match status" value="1"/>
</dbReference>
<feature type="region of interest" description="Disordered" evidence="1">
    <location>
        <begin position="830"/>
        <end position="857"/>
    </location>
</feature>
<proteinExistence type="predicted"/>
<keyword evidence="4" id="KW-1185">Reference proteome</keyword>
<dbReference type="EMBL" id="JABCRI010000021">
    <property type="protein sequence ID" value="KAF8380774.1"/>
    <property type="molecule type" value="Genomic_DNA"/>
</dbReference>
<name>A0A834YGB0_TETSI</name>
<feature type="compositionally biased region" description="Basic and acidic residues" evidence="1">
    <location>
        <begin position="847"/>
        <end position="857"/>
    </location>
</feature>
<evidence type="ECO:0000256" key="1">
    <source>
        <dbReference type="SAM" id="MobiDB-lite"/>
    </source>
</evidence>
<accession>A0A834YGB0</accession>
<dbReference type="AlphaFoldDB" id="A0A834YGB0"/>
<feature type="domain" description="PWWP" evidence="2">
    <location>
        <begin position="17"/>
        <end position="72"/>
    </location>
</feature>
<dbReference type="SUPFAM" id="SSF63748">
    <property type="entry name" value="Tudor/PWWP/MBT"/>
    <property type="match status" value="1"/>
</dbReference>
<comment type="caution">
    <text evidence="3">The sequence shown here is derived from an EMBL/GenBank/DDBJ whole genome shotgun (WGS) entry which is preliminary data.</text>
</comment>
<dbReference type="CDD" id="cd05162">
    <property type="entry name" value="PWWP"/>
    <property type="match status" value="1"/>
</dbReference>
<dbReference type="Gene3D" id="2.30.30.140">
    <property type="match status" value="1"/>
</dbReference>
<gene>
    <name evidence="3" type="ORF">HHK36_028268</name>
</gene>
<dbReference type="Proteomes" id="UP000655225">
    <property type="component" value="Unassembled WGS sequence"/>
</dbReference>
<feature type="compositionally biased region" description="Basic and acidic residues" evidence="1">
    <location>
        <begin position="714"/>
        <end position="733"/>
    </location>
</feature>
<dbReference type="InterPro" id="IPR044679">
    <property type="entry name" value="PWWP2-like"/>
</dbReference>
<sequence>MGISDGLQGSGGVDCSVGTIVWVRRRNGSWWPGRILGSNEVSASHLMSPRSGTPVQLLGREDASVDWYNLEKSKRVKAFRCGEFDDCIERAESSQGIPIKKREKYARREDAILHALELEKQQVDRKQQKLGIASNCAHSKMPGFVKELGTYSESLENDHGKLENIVLHPFSKGLDLSLEEESMGNPLHAQKVKQGKQLSWEDDNAEVIPRMRGLQDFGLRIAPSKRKLSSSFDLEGSRRPSVGKHAEVIPSGCRSMGGVNHVNSNRNTLAKRKRSQEGLTEVSLVKRRDRRRPLVQVLQSSAKLPVSHSLQSDGDAVSISMPGEMEQAGVTFRAKRSKCVYVPAELDDGLDHTECPLDQVQMAPSQFGLDNSRLHPGSLMEENTSSGLIEDAESDSSERDYLDPDIDEETTVLSDATMLTAAEPRNSDRYGVQGQLGSMSNEELDESTLTGYISNLHAHDKTAAAAADVGISKWQLKGKRNIRNISKRPVEVIDVKGPNGSIHGTYLEQKGNNLSQRALGQGFYHKSEEFNYGYDSLIEKDFQTQMIGFDNRRYPLKAASKDYSRISTDVIDSGEDSVWEADELSQSALRGYWEDPGESFDPVYAGYHVGNRSKSMLVDVDLKVQASYQGERVPLVSLMSRLNGKAIIGHPIQIEALEDGSSDILLSTNGDFGDEVADNDGSTAVPPVWRTARRTAMHRVPRPHPSSALEGDEGSDHPQLDHENKPPSREPYTRHLDLKARLIRNNFPHIRRPPTDKKFPRKLLKKVSLSSQKTRMLSSIAIEQKLSGKSGEQELGSKSYIGRLIKTEEATVTCIPVKLVFSRLLEAVGRPPSRASSSHGGVLINGHTEREPSQAAL</sequence>
<dbReference type="Pfam" id="PF00855">
    <property type="entry name" value="PWWP"/>
    <property type="match status" value="1"/>
</dbReference>
<feature type="region of interest" description="Disordered" evidence="1">
    <location>
        <begin position="694"/>
        <end position="733"/>
    </location>
</feature>